<gene>
    <name evidence="5" type="ORF">N7603_02585</name>
</gene>
<evidence type="ECO:0000313" key="6">
    <source>
        <dbReference type="Proteomes" id="UP001209076"/>
    </source>
</evidence>
<evidence type="ECO:0000256" key="2">
    <source>
        <dbReference type="ARBA" id="ARBA00022679"/>
    </source>
</evidence>
<dbReference type="PANTHER" id="PTHR16458">
    <property type="entry name" value="GLYCINE N-METHYLTRANSFERASE"/>
    <property type="match status" value="1"/>
</dbReference>
<organism evidence="5 6">
    <name type="scientific">Paracholeplasma vituli</name>
    <dbReference type="NCBI Taxonomy" id="69473"/>
    <lineage>
        <taxon>Bacteria</taxon>
        <taxon>Bacillati</taxon>
        <taxon>Mycoplasmatota</taxon>
        <taxon>Mollicutes</taxon>
        <taxon>Acholeplasmatales</taxon>
        <taxon>Acholeplasmataceae</taxon>
        <taxon>Paracholeplasma</taxon>
    </lineage>
</organism>
<dbReference type="Gene3D" id="3.40.50.150">
    <property type="entry name" value="Vaccinia Virus protein VP39"/>
    <property type="match status" value="1"/>
</dbReference>
<dbReference type="EMBL" id="JAOEGN010000003">
    <property type="protein sequence ID" value="MCU0104537.1"/>
    <property type="molecule type" value="Genomic_DNA"/>
</dbReference>
<keyword evidence="2" id="KW-0808">Transferase</keyword>
<dbReference type="RefSeq" id="WP_262095774.1">
    <property type="nucleotide sequence ID" value="NZ_JAOEGN010000003.1"/>
</dbReference>
<accession>A0ABT2PXU7</accession>
<dbReference type="Proteomes" id="UP001209076">
    <property type="component" value="Unassembled WGS sequence"/>
</dbReference>
<name>A0ABT2PXU7_9MOLU</name>
<proteinExistence type="predicted"/>
<dbReference type="Pfam" id="PF13649">
    <property type="entry name" value="Methyltransf_25"/>
    <property type="match status" value="1"/>
</dbReference>
<evidence type="ECO:0000259" key="4">
    <source>
        <dbReference type="Pfam" id="PF13649"/>
    </source>
</evidence>
<dbReference type="GO" id="GO:0008168">
    <property type="term" value="F:methyltransferase activity"/>
    <property type="evidence" value="ECO:0007669"/>
    <property type="project" value="UniProtKB-KW"/>
</dbReference>
<dbReference type="InterPro" id="IPR029063">
    <property type="entry name" value="SAM-dependent_MTases_sf"/>
</dbReference>
<dbReference type="CDD" id="cd02440">
    <property type="entry name" value="AdoMet_MTases"/>
    <property type="match status" value="1"/>
</dbReference>
<dbReference type="Gene3D" id="2.20.25.110">
    <property type="entry name" value="S-adenosyl-L-methionine-dependent methyltransferases"/>
    <property type="match status" value="1"/>
</dbReference>
<evidence type="ECO:0000313" key="5">
    <source>
        <dbReference type="EMBL" id="MCU0104537.1"/>
    </source>
</evidence>
<feature type="domain" description="Methyltransferase" evidence="4">
    <location>
        <begin position="34"/>
        <end position="129"/>
    </location>
</feature>
<dbReference type="InterPro" id="IPR014369">
    <property type="entry name" value="Gly/Sar_N_MeTrfase"/>
</dbReference>
<protein>
    <submittedName>
        <fullName evidence="5">Class I SAM-dependent methyltransferase</fullName>
    </submittedName>
</protein>
<dbReference type="InterPro" id="IPR041698">
    <property type="entry name" value="Methyltransf_25"/>
</dbReference>
<keyword evidence="6" id="KW-1185">Reference proteome</keyword>
<reference evidence="6" key="1">
    <citation type="submission" date="2023-07" db="EMBL/GenBank/DDBJ databases">
        <title>Novel Mycoplasma species identified in domestic and wild animals.</title>
        <authorList>
            <person name="Volokhov D.V."/>
            <person name="Furtak V.A."/>
            <person name="Zagorodnyaya T.A."/>
        </authorList>
    </citation>
    <scope>NUCLEOTIDE SEQUENCE [LARGE SCALE GENOMIC DNA]</scope>
    <source>
        <strain evidence="6">92-19</strain>
    </source>
</reference>
<keyword evidence="3" id="KW-0949">S-adenosyl-L-methionine</keyword>
<dbReference type="SUPFAM" id="SSF53335">
    <property type="entry name" value="S-adenosyl-L-methionine-dependent methyltransferases"/>
    <property type="match status" value="1"/>
</dbReference>
<keyword evidence="1 5" id="KW-0489">Methyltransferase</keyword>
<sequence length="234" mass="27052">MNFYNNFAVYYDKIFPRNPKVIQFMDRAFKQGHILDVACGTGEYSVSLAHLNYQVTGFDLSEQMIHYAKQKAEKENVKVNFRIQNMLDLTDQSTYEGIICIGNSLVHLDNETEIKQALKNMYDALKPHGTVIIQVINYDLILEKKLPGLSTVTNQEYSFYRNYEFDGSKIHFKTRLTDGLRVFIDETLLFPLKYQTLLDLLTEAGYKDIHTVGGFSHDSFDLKQDITYVVTAKK</sequence>
<dbReference type="GO" id="GO:0032259">
    <property type="term" value="P:methylation"/>
    <property type="evidence" value="ECO:0007669"/>
    <property type="project" value="UniProtKB-KW"/>
</dbReference>
<evidence type="ECO:0000256" key="1">
    <source>
        <dbReference type="ARBA" id="ARBA00022603"/>
    </source>
</evidence>
<evidence type="ECO:0000256" key="3">
    <source>
        <dbReference type="ARBA" id="ARBA00022691"/>
    </source>
</evidence>
<comment type="caution">
    <text evidence="5">The sequence shown here is derived from an EMBL/GenBank/DDBJ whole genome shotgun (WGS) entry which is preliminary data.</text>
</comment>
<dbReference type="PANTHER" id="PTHR16458:SF2">
    <property type="entry name" value="GLYCINE N-METHYLTRANSFERASE"/>
    <property type="match status" value="1"/>
</dbReference>